<dbReference type="RefSeq" id="WP_090937803.1">
    <property type="nucleotide sequence ID" value="NZ_FOTS01000022.1"/>
</dbReference>
<feature type="domain" description="Helix-turn-helix type 11" evidence="3">
    <location>
        <begin position="6"/>
        <end position="58"/>
    </location>
</feature>
<dbReference type="GO" id="GO:0046872">
    <property type="term" value="F:metal ion binding"/>
    <property type="evidence" value="ECO:0007669"/>
    <property type="project" value="UniProtKB-KW"/>
</dbReference>
<evidence type="ECO:0000259" key="2">
    <source>
        <dbReference type="Pfam" id="PF02829"/>
    </source>
</evidence>
<dbReference type="EMBL" id="FOTS01000022">
    <property type="protein sequence ID" value="SFL85808.1"/>
    <property type="molecule type" value="Genomic_DNA"/>
</dbReference>
<feature type="binding site" evidence="1">
    <location>
        <position position="85"/>
    </location>
    <ligand>
        <name>Ni(2+)</name>
        <dbReference type="ChEBI" id="CHEBI:49786"/>
    </ligand>
</feature>
<name>A0A1I4L435_9FIRM</name>
<dbReference type="SUPFAM" id="SSF46785">
    <property type="entry name" value="Winged helix' DNA-binding domain"/>
    <property type="match status" value="1"/>
</dbReference>
<keyword evidence="1" id="KW-0479">Metal-binding</keyword>
<evidence type="ECO:0000256" key="1">
    <source>
        <dbReference type="PIRSR" id="PIRSR037847-1"/>
    </source>
</evidence>
<proteinExistence type="predicted"/>
<dbReference type="InterPro" id="IPR026043">
    <property type="entry name" value="NadR"/>
</dbReference>
<feature type="domain" description="3H" evidence="2">
    <location>
        <begin position="74"/>
        <end position="169"/>
    </location>
</feature>
<feature type="binding site" evidence="1">
    <location>
        <position position="144"/>
    </location>
    <ligand>
        <name>Ni(2+)</name>
        <dbReference type="ChEBI" id="CHEBI:49786"/>
    </ligand>
</feature>
<evidence type="ECO:0000313" key="5">
    <source>
        <dbReference type="Proteomes" id="UP000199520"/>
    </source>
</evidence>
<dbReference type="Gene3D" id="3.30.1340.20">
    <property type="entry name" value="3H domain"/>
    <property type="match status" value="1"/>
</dbReference>
<dbReference type="PANTHER" id="PTHR40068">
    <property type="entry name" value="TRANSCRIPTION REPRESSOR NIAR-RELATED"/>
    <property type="match status" value="1"/>
</dbReference>
<dbReference type="Pfam" id="PF08279">
    <property type="entry name" value="HTH_11"/>
    <property type="match status" value="1"/>
</dbReference>
<evidence type="ECO:0000313" key="4">
    <source>
        <dbReference type="EMBL" id="SFL85808.1"/>
    </source>
</evidence>
<organism evidence="4 5">
    <name type="scientific">Pelosinus propionicus DSM 13327</name>
    <dbReference type="NCBI Taxonomy" id="1123291"/>
    <lineage>
        <taxon>Bacteria</taxon>
        <taxon>Bacillati</taxon>
        <taxon>Bacillota</taxon>
        <taxon>Negativicutes</taxon>
        <taxon>Selenomonadales</taxon>
        <taxon>Sporomusaceae</taxon>
        <taxon>Pelosinus</taxon>
    </lineage>
</organism>
<dbReference type="InterPro" id="IPR035922">
    <property type="entry name" value="3H_dom_sf"/>
</dbReference>
<dbReference type="PIRSF" id="PIRSF037847">
    <property type="entry name" value="NiaR"/>
    <property type="match status" value="1"/>
</dbReference>
<evidence type="ECO:0008006" key="6">
    <source>
        <dbReference type="Google" id="ProtNLM"/>
    </source>
</evidence>
<dbReference type="Pfam" id="PF02829">
    <property type="entry name" value="3H"/>
    <property type="match status" value="1"/>
</dbReference>
<dbReference type="InterPro" id="IPR013196">
    <property type="entry name" value="HTH_11"/>
</dbReference>
<dbReference type="PANTHER" id="PTHR40068:SF1">
    <property type="entry name" value="TRANSCRIPTION REPRESSOR NIAR-RELATED"/>
    <property type="match status" value="1"/>
</dbReference>
<dbReference type="Gene3D" id="1.10.10.10">
    <property type="entry name" value="Winged helix-like DNA-binding domain superfamily/Winged helix DNA-binding domain"/>
    <property type="match status" value="1"/>
</dbReference>
<dbReference type="Proteomes" id="UP000199520">
    <property type="component" value="Unassembled WGS sequence"/>
</dbReference>
<feature type="binding site" evidence="1">
    <location>
        <position position="77"/>
    </location>
    <ligand>
        <name>Ni(2+)</name>
        <dbReference type="ChEBI" id="CHEBI:49786"/>
    </ligand>
</feature>
<evidence type="ECO:0000259" key="3">
    <source>
        <dbReference type="Pfam" id="PF08279"/>
    </source>
</evidence>
<dbReference type="OrthoDB" id="9792661at2"/>
<feature type="binding site" evidence="1">
    <location>
        <position position="146"/>
    </location>
    <ligand>
        <name>Ni(2+)</name>
        <dbReference type="ChEBI" id="CHEBI:49786"/>
    </ligand>
</feature>
<keyword evidence="1" id="KW-0533">Nickel</keyword>
<dbReference type="InterPro" id="IPR036390">
    <property type="entry name" value="WH_DNA-bd_sf"/>
</dbReference>
<dbReference type="AlphaFoldDB" id="A0A1I4L435"/>
<dbReference type="InterPro" id="IPR036388">
    <property type="entry name" value="WH-like_DNA-bd_sf"/>
</dbReference>
<dbReference type="InterPro" id="IPR004173">
    <property type="entry name" value="3H_domain"/>
</dbReference>
<keyword evidence="5" id="KW-1185">Reference proteome</keyword>
<accession>A0A1I4L435</accession>
<reference evidence="5" key="1">
    <citation type="submission" date="2016-10" db="EMBL/GenBank/DDBJ databases">
        <authorList>
            <person name="Varghese N."/>
            <person name="Submissions S."/>
        </authorList>
    </citation>
    <scope>NUCLEOTIDE SEQUENCE [LARGE SCALE GENOMIC DNA]</scope>
    <source>
        <strain evidence="5">DSM 13327</strain>
    </source>
</reference>
<sequence>MDAKERRGRLLEKLKTAEQPLTGTRLAKELGVSRQVIVTDFAILRAAGNVIYATPQGYLLPLVDSSKSIKATLACKHGQDELEEELSIIVDNGGKVLDVIVDHSLYGELKANLMLGSRREIGEFLHKLKDGKAEQLASITGGVHLHTIEIPNEEVLSKIKEELKGKGILMLS</sequence>
<protein>
    <recommendedName>
        <fullName evidence="6">Transcriptional regulator</fullName>
    </recommendedName>
</protein>
<dbReference type="SUPFAM" id="SSF75500">
    <property type="entry name" value="Putative transcriptional regulator TM1602, C-terminal domain"/>
    <property type="match status" value="1"/>
</dbReference>
<gene>
    <name evidence="4" type="ORF">SAMN04490355_10229</name>
</gene>